<dbReference type="PANTHER" id="PTHR32347:SF23">
    <property type="entry name" value="BLL5650 PROTEIN"/>
    <property type="match status" value="1"/>
</dbReference>
<name>A0A252A5X9_9PROT</name>
<proteinExistence type="predicted"/>
<dbReference type="InterPro" id="IPR050465">
    <property type="entry name" value="UPF0194_transport"/>
</dbReference>
<evidence type="ECO:0000256" key="1">
    <source>
        <dbReference type="ARBA" id="ARBA00004196"/>
    </source>
</evidence>
<comment type="subcellular location">
    <subcellularLocation>
        <location evidence="1">Cell envelope</location>
    </subcellularLocation>
</comment>
<dbReference type="AlphaFoldDB" id="A0A252A5X9"/>
<keyword evidence="3" id="KW-0812">Transmembrane</keyword>
<evidence type="ECO:0000313" key="5">
    <source>
        <dbReference type="Proteomes" id="UP000194639"/>
    </source>
</evidence>
<gene>
    <name evidence="4" type="ORF">HK12_12690</name>
</gene>
<accession>A0A252A5X9</accession>
<dbReference type="PANTHER" id="PTHR32347">
    <property type="entry name" value="EFFLUX SYSTEM COMPONENT YKNX-RELATED"/>
    <property type="match status" value="1"/>
</dbReference>
<protein>
    <submittedName>
        <fullName evidence="4">Uncharacterized protein</fullName>
    </submittedName>
</protein>
<evidence type="ECO:0000256" key="3">
    <source>
        <dbReference type="SAM" id="Phobius"/>
    </source>
</evidence>
<dbReference type="Gene3D" id="2.40.50.100">
    <property type="match status" value="1"/>
</dbReference>
<organism evidence="4 5">
    <name type="scientific">Acetobacter orientalis</name>
    <dbReference type="NCBI Taxonomy" id="146474"/>
    <lineage>
        <taxon>Bacteria</taxon>
        <taxon>Pseudomonadati</taxon>
        <taxon>Pseudomonadota</taxon>
        <taxon>Alphaproteobacteria</taxon>
        <taxon>Acetobacterales</taxon>
        <taxon>Acetobacteraceae</taxon>
        <taxon>Acetobacter</taxon>
    </lineage>
</organism>
<reference evidence="4 5" key="1">
    <citation type="submission" date="2014-06" db="EMBL/GenBank/DDBJ databases">
        <authorList>
            <person name="Ju J."/>
            <person name="Zhang J."/>
        </authorList>
    </citation>
    <scope>NUCLEOTIDE SEQUENCE [LARGE SCALE GENOMIC DNA]</scope>
    <source>
        <strain evidence="4">DmW_045</strain>
    </source>
</reference>
<evidence type="ECO:0000256" key="2">
    <source>
        <dbReference type="ARBA" id="ARBA00023054"/>
    </source>
</evidence>
<keyword evidence="2" id="KW-0175">Coiled coil</keyword>
<dbReference type="SUPFAM" id="SSF111369">
    <property type="entry name" value="HlyD-like secretion proteins"/>
    <property type="match status" value="1"/>
</dbReference>
<keyword evidence="3" id="KW-1133">Transmembrane helix</keyword>
<dbReference type="Gene3D" id="1.10.287.470">
    <property type="entry name" value="Helix hairpin bin"/>
    <property type="match status" value="1"/>
</dbReference>
<dbReference type="EMBL" id="JOMO01000006">
    <property type="protein sequence ID" value="OUI84969.1"/>
    <property type="molecule type" value="Genomic_DNA"/>
</dbReference>
<dbReference type="Proteomes" id="UP000194639">
    <property type="component" value="Unassembled WGS sequence"/>
</dbReference>
<feature type="transmembrane region" description="Helical" evidence="3">
    <location>
        <begin position="161"/>
        <end position="180"/>
    </location>
</feature>
<dbReference type="GO" id="GO:0030313">
    <property type="term" value="C:cell envelope"/>
    <property type="evidence" value="ECO:0007669"/>
    <property type="project" value="UniProtKB-SubCell"/>
</dbReference>
<evidence type="ECO:0000313" key="4">
    <source>
        <dbReference type="EMBL" id="OUI84969.1"/>
    </source>
</evidence>
<comment type="caution">
    <text evidence="4">The sequence shown here is derived from an EMBL/GenBank/DDBJ whole genome shotgun (WGS) entry which is preliminary data.</text>
</comment>
<keyword evidence="3" id="KW-0472">Membrane</keyword>
<sequence length="420" mass="46924">MLARFVAFNDRLHDVADVETLNFVAVNEVRNVIVYSHAVLYLDNSLKIKALSGTPEFDSDGTYAHWLNSVKNSFSLEKIEHHVRDDLKNGQEYSELLPPYWLSVPINRQGKNYGILFLGRHNDWSNLYELAIVQRVGAALAQSFHTFSLNVRKKIQIRKPVFLGMVVCCLIGLIPVHTTMVGRAEIVPTDPVQIVAPFEGTLMNISLDPNQAVQKGQVLAQMDEAQISDALIVARQTLAVARVQYNAALESGVDDLKSRSEIGPLRDKIVSAQADVAYQQSLLDRASLRAPSNGIALFADRLSWTGKPVQPGEKIMIIAEKRSATLKIAIAPDGLWEVPDNASVIFYNNTRPDHSVRGVMTDRAYAPRQLGDMSSVYEFRAKLDTDAQLGDEGTGKILGARMPLIFWLLRRPWHTLRVWL</sequence>